<dbReference type="PANTHER" id="PTHR36174:SF1">
    <property type="entry name" value="LIPID II:GLYCINE GLYCYLTRANSFERASE"/>
    <property type="match status" value="1"/>
</dbReference>
<dbReference type="OrthoDB" id="9785911at2"/>
<organism evidence="2 3">
    <name type="scientific">Mucilaginibacter yixingensis</name>
    <dbReference type="NCBI Taxonomy" id="1295612"/>
    <lineage>
        <taxon>Bacteria</taxon>
        <taxon>Pseudomonadati</taxon>
        <taxon>Bacteroidota</taxon>
        <taxon>Sphingobacteriia</taxon>
        <taxon>Sphingobacteriales</taxon>
        <taxon>Sphingobacteriaceae</taxon>
        <taxon>Mucilaginibacter</taxon>
    </lineage>
</organism>
<keyword evidence="2" id="KW-0808">Transferase</keyword>
<accession>A0A2T5J9B9</accession>
<dbReference type="SUPFAM" id="SSF55729">
    <property type="entry name" value="Acyl-CoA N-acyltransferases (Nat)"/>
    <property type="match status" value="1"/>
</dbReference>
<dbReference type="Proteomes" id="UP000244168">
    <property type="component" value="Unassembled WGS sequence"/>
</dbReference>
<gene>
    <name evidence="2" type="ORF">C8P68_104154</name>
</gene>
<dbReference type="InterPro" id="IPR038740">
    <property type="entry name" value="BioF2-like_GNAT_dom"/>
</dbReference>
<reference evidence="2 3" key="1">
    <citation type="submission" date="2018-04" db="EMBL/GenBank/DDBJ databases">
        <title>Genomic Encyclopedia of Archaeal and Bacterial Type Strains, Phase II (KMG-II): from individual species to whole genera.</title>
        <authorList>
            <person name="Goeker M."/>
        </authorList>
    </citation>
    <scope>NUCLEOTIDE SEQUENCE [LARGE SCALE GENOMIC DNA]</scope>
    <source>
        <strain evidence="2 3">DSM 26809</strain>
    </source>
</reference>
<evidence type="ECO:0000259" key="1">
    <source>
        <dbReference type="Pfam" id="PF13480"/>
    </source>
</evidence>
<comment type="caution">
    <text evidence="2">The sequence shown here is derived from an EMBL/GenBank/DDBJ whole genome shotgun (WGS) entry which is preliminary data.</text>
</comment>
<proteinExistence type="predicted"/>
<dbReference type="PANTHER" id="PTHR36174">
    <property type="entry name" value="LIPID II:GLYCINE GLYCYLTRANSFERASE"/>
    <property type="match status" value="1"/>
</dbReference>
<dbReference type="RefSeq" id="WP_107828626.1">
    <property type="nucleotide sequence ID" value="NZ_CP160205.1"/>
</dbReference>
<protein>
    <submittedName>
        <fullName evidence="2">Acetyltransferase (GNAT) family protein</fullName>
    </submittedName>
</protein>
<name>A0A2T5J9B9_9SPHI</name>
<keyword evidence="3" id="KW-1185">Reference proteome</keyword>
<dbReference type="GO" id="GO:0016740">
    <property type="term" value="F:transferase activity"/>
    <property type="evidence" value="ECO:0007669"/>
    <property type="project" value="UniProtKB-KW"/>
</dbReference>
<dbReference type="Pfam" id="PF13480">
    <property type="entry name" value="Acetyltransf_6"/>
    <property type="match status" value="1"/>
</dbReference>
<evidence type="ECO:0000313" key="3">
    <source>
        <dbReference type="Proteomes" id="UP000244168"/>
    </source>
</evidence>
<dbReference type="InterPro" id="IPR050644">
    <property type="entry name" value="PG_Glycine_Bridge_Synth"/>
</dbReference>
<sequence length="350" mass="40571">MTKVLYIQDKLEWNAYVSKAAEYDFCQTWHYHALDTTGTALLFIYENNEGFIGLPLIKRPIPDTVYYDLTSVYGYTGPISNFAMPLVPHSLITEFKSAFIKFLDDGNFISVFSRLNPFYEQTNIFRQFGGLHDNGLSVAIDLSIDDETRRKNYPKNTLQKIRQARNRGYLVKDEKNPQAAEIFTIIYHENMNLVGASKSYMFDESHIHKLLHTDEYDARILLVYDGDKPIAATFITFTNGIIQGYLIATLNEYRRYSPSKLITDSVCVLGKQLGMKYYNLGGGRGFKQDSLFNWKAEFSDLFLPYYTWRYIANPAVYNTLLYEQGIDENADIDFFPLYRSAQMCEHLYVK</sequence>
<dbReference type="Gene3D" id="3.40.630.30">
    <property type="match status" value="1"/>
</dbReference>
<evidence type="ECO:0000313" key="2">
    <source>
        <dbReference type="EMBL" id="PTQ96668.1"/>
    </source>
</evidence>
<dbReference type="AlphaFoldDB" id="A0A2T5J9B9"/>
<dbReference type="InterPro" id="IPR016181">
    <property type="entry name" value="Acyl_CoA_acyltransferase"/>
</dbReference>
<dbReference type="EMBL" id="QAOQ01000004">
    <property type="protein sequence ID" value="PTQ96668.1"/>
    <property type="molecule type" value="Genomic_DNA"/>
</dbReference>
<feature type="domain" description="BioF2-like acetyltransferase" evidence="1">
    <location>
        <begin position="156"/>
        <end position="283"/>
    </location>
</feature>